<evidence type="ECO:0000259" key="8">
    <source>
        <dbReference type="Pfam" id="PF20684"/>
    </source>
</evidence>
<feature type="region of interest" description="Disordered" evidence="6">
    <location>
        <begin position="358"/>
        <end position="429"/>
    </location>
</feature>
<evidence type="ECO:0000313" key="10">
    <source>
        <dbReference type="Proteomes" id="UP001600064"/>
    </source>
</evidence>
<gene>
    <name evidence="9" type="ORF">VTJ83DRAFT_3060</name>
</gene>
<organism evidence="9 10">
    <name type="scientific">Remersonia thermophila</name>
    <dbReference type="NCBI Taxonomy" id="72144"/>
    <lineage>
        <taxon>Eukaryota</taxon>
        <taxon>Fungi</taxon>
        <taxon>Dikarya</taxon>
        <taxon>Ascomycota</taxon>
        <taxon>Pezizomycotina</taxon>
        <taxon>Sordariomycetes</taxon>
        <taxon>Sordariomycetidae</taxon>
        <taxon>Sordariales</taxon>
        <taxon>Sordariales incertae sedis</taxon>
        <taxon>Remersonia</taxon>
    </lineage>
</organism>
<feature type="transmembrane region" description="Helical" evidence="7">
    <location>
        <begin position="17"/>
        <end position="37"/>
    </location>
</feature>
<evidence type="ECO:0000256" key="3">
    <source>
        <dbReference type="ARBA" id="ARBA00022989"/>
    </source>
</evidence>
<keyword evidence="4 7" id="KW-0472">Membrane</keyword>
<dbReference type="GeneID" id="98124044"/>
<dbReference type="PANTHER" id="PTHR33048:SF161">
    <property type="entry name" value="INTEGRAL MEMBRANE PROTEIN"/>
    <property type="match status" value="1"/>
</dbReference>
<dbReference type="Pfam" id="PF20684">
    <property type="entry name" value="Fung_rhodopsin"/>
    <property type="match status" value="1"/>
</dbReference>
<comment type="similarity">
    <text evidence="5">Belongs to the SAT4 family.</text>
</comment>
<dbReference type="EMBL" id="JAZGUE010000003">
    <property type="protein sequence ID" value="KAL2268214.1"/>
    <property type="molecule type" value="Genomic_DNA"/>
</dbReference>
<sequence>MFDYVEFPALPIVKAHLAINCVIALLATGTVVLRLMARFTTGAGLWWDDYLVLLGLPQAIGMLIIQGLWLPMGVGYDMPETLPNLQLILKLLVAYELIYATSIGTVKLSVMFFYLRVFVNRGLRLATKIFLGFVVAWSFANVLQVFLICRPFAKTYTPELEGVCGNQIASFIAIGVFNIVTDIFIIVMPLPTVWSLKMSTPTKLGLTAVFVVGLLVSIIAVIRIVTLTQLDMENLTGTMVWADFWSATEPLLAVLCISLPMLGSLVSRCVGRRSSAIYFAGGSASPNGSDNTAAIITIGGSHKDGSVVGMSKVRSIDGIHGDEDGFGDSDTHIPLESLYAANHRVHYESVVETGAPAAALEDMTPSTKTTASAAGHNRHGSKQAYQPAAEHEDSHSGSDVGLTSAAQRGERGLEGGGIRVQTKWSITRS</sequence>
<evidence type="ECO:0000256" key="1">
    <source>
        <dbReference type="ARBA" id="ARBA00004141"/>
    </source>
</evidence>
<protein>
    <recommendedName>
        <fullName evidence="8">Rhodopsin domain-containing protein</fullName>
    </recommendedName>
</protein>
<dbReference type="InterPro" id="IPR049326">
    <property type="entry name" value="Rhodopsin_dom_fungi"/>
</dbReference>
<comment type="subcellular location">
    <subcellularLocation>
        <location evidence="1">Membrane</location>
        <topology evidence="1">Multi-pass membrane protein</topology>
    </subcellularLocation>
</comment>
<comment type="caution">
    <text evidence="9">The sequence shown here is derived from an EMBL/GenBank/DDBJ whole genome shotgun (WGS) entry which is preliminary data.</text>
</comment>
<feature type="transmembrane region" description="Helical" evidence="7">
    <location>
        <begin position="204"/>
        <end position="224"/>
    </location>
</feature>
<feature type="domain" description="Rhodopsin" evidence="8">
    <location>
        <begin position="33"/>
        <end position="268"/>
    </location>
</feature>
<dbReference type="RefSeq" id="XP_070866941.1">
    <property type="nucleotide sequence ID" value="XM_071009400.1"/>
</dbReference>
<dbReference type="InterPro" id="IPR052337">
    <property type="entry name" value="SAT4-like"/>
</dbReference>
<evidence type="ECO:0000256" key="5">
    <source>
        <dbReference type="ARBA" id="ARBA00038359"/>
    </source>
</evidence>
<proteinExistence type="inferred from homology"/>
<keyword evidence="2 7" id="KW-0812">Transmembrane</keyword>
<evidence type="ECO:0000256" key="4">
    <source>
        <dbReference type="ARBA" id="ARBA00023136"/>
    </source>
</evidence>
<evidence type="ECO:0000313" key="9">
    <source>
        <dbReference type="EMBL" id="KAL2268214.1"/>
    </source>
</evidence>
<feature type="transmembrane region" description="Helical" evidence="7">
    <location>
        <begin position="168"/>
        <end position="192"/>
    </location>
</feature>
<feature type="transmembrane region" description="Helical" evidence="7">
    <location>
        <begin position="129"/>
        <end position="148"/>
    </location>
</feature>
<keyword evidence="10" id="KW-1185">Reference proteome</keyword>
<dbReference type="PANTHER" id="PTHR33048">
    <property type="entry name" value="PTH11-LIKE INTEGRAL MEMBRANE PROTEIN (AFU_ORTHOLOGUE AFUA_5G11245)"/>
    <property type="match status" value="1"/>
</dbReference>
<reference evidence="9 10" key="1">
    <citation type="journal article" date="2024" name="Commun. Biol.">
        <title>Comparative genomic analysis of thermophilic fungi reveals convergent evolutionary adaptations and gene losses.</title>
        <authorList>
            <person name="Steindorff A.S."/>
            <person name="Aguilar-Pontes M.V."/>
            <person name="Robinson A.J."/>
            <person name="Andreopoulos B."/>
            <person name="LaButti K."/>
            <person name="Kuo A."/>
            <person name="Mondo S."/>
            <person name="Riley R."/>
            <person name="Otillar R."/>
            <person name="Haridas S."/>
            <person name="Lipzen A."/>
            <person name="Grimwood J."/>
            <person name="Schmutz J."/>
            <person name="Clum A."/>
            <person name="Reid I.D."/>
            <person name="Moisan M.C."/>
            <person name="Butler G."/>
            <person name="Nguyen T.T.M."/>
            <person name="Dewar K."/>
            <person name="Conant G."/>
            <person name="Drula E."/>
            <person name="Henrissat B."/>
            <person name="Hansel C."/>
            <person name="Singer S."/>
            <person name="Hutchinson M.I."/>
            <person name="de Vries R.P."/>
            <person name="Natvig D.O."/>
            <person name="Powell A.J."/>
            <person name="Tsang A."/>
            <person name="Grigoriev I.V."/>
        </authorList>
    </citation>
    <scope>NUCLEOTIDE SEQUENCE [LARGE SCALE GENOMIC DNA]</scope>
    <source>
        <strain evidence="9 10">ATCC 22073</strain>
    </source>
</reference>
<evidence type="ECO:0000256" key="7">
    <source>
        <dbReference type="SAM" id="Phobius"/>
    </source>
</evidence>
<feature type="transmembrane region" description="Helical" evidence="7">
    <location>
        <begin position="49"/>
        <end position="72"/>
    </location>
</feature>
<evidence type="ECO:0000256" key="2">
    <source>
        <dbReference type="ARBA" id="ARBA00022692"/>
    </source>
</evidence>
<feature type="transmembrane region" description="Helical" evidence="7">
    <location>
        <begin position="244"/>
        <end position="266"/>
    </location>
</feature>
<name>A0ABR4DF73_9PEZI</name>
<dbReference type="Proteomes" id="UP001600064">
    <property type="component" value="Unassembled WGS sequence"/>
</dbReference>
<feature type="transmembrane region" description="Helical" evidence="7">
    <location>
        <begin position="92"/>
        <end position="117"/>
    </location>
</feature>
<accession>A0ABR4DF73</accession>
<keyword evidence="3 7" id="KW-1133">Transmembrane helix</keyword>
<evidence type="ECO:0000256" key="6">
    <source>
        <dbReference type="SAM" id="MobiDB-lite"/>
    </source>
</evidence>